<accession>A0A4Q9RCA0</accession>
<sequence length="77" mass="8880">MDRNDQVVDDERFARAAELLLAVTGEPEEPTHLRNLIDWVESDERNKAAFKELERVWQVTGDVLQREPGLVHDDSAH</sequence>
<dbReference type="RefSeq" id="WP_131185622.1">
    <property type="nucleotide sequence ID" value="NZ_QJUO01000032.1"/>
</dbReference>
<evidence type="ECO:0000313" key="2">
    <source>
        <dbReference type="Proteomes" id="UP000292639"/>
    </source>
</evidence>
<gene>
    <name evidence="1" type="ORF">DNJ96_05420</name>
</gene>
<dbReference type="EMBL" id="QJUP01000004">
    <property type="protein sequence ID" value="TBU98679.1"/>
    <property type="molecule type" value="Genomic_DNA"/>
</dbReference>
<comment type="caution">
    <text evidence="1">The sequence shown here is derived from an EMBL/GenBank/DDBJ whole genome shotgun (WGS) entry which is preliminary data.</text>
</comment>
<reference evidence="1 2" key="1">
    <citation type="submission" date="2018-06" db="EMBL/GenBank/DDBJ databases">
        <title>Three novel Pseudomonas species isolated from symptomatic oak.</title>
        <authorList>
            <person name="Bueno-Gonzalez V."/>
            <person name="Brady C."/>
        </authorList>
    </citation>
    <scope>NUCLEOTIDE SEQUENCE [LARGE SCALE GENOMIC DNA]</scope>
    <source>
        <strain evidence="1 2">P17C</strain>
    </source>
</reference>
<keyword evidence="2" id="KW-1185">Reference proteome</keyword>
<organism evidence="1 2">
    <name type="scientific">Stutzerimonas kirkiae</name>
    <dbReference type="NCBI Taxonomy" id="2211392"/>
    <lineage>
        <taxon>Bacteria</taxon>
        <taxon>Pseudomonadati</taxon>
        <taxon>Pseudomonadota</taxon>
        <taxon>Gammaproteobacteria</taxon>
        <taxon>Pseudomonadales</taxon>
        <taxon>Pseudomonadaceae</taxon>
        <taxon>Stutzerimonas</taxon>
    </lineage>
</organism>
<dbReference type="AlphaFoldDB" id="A0A4Q9RCA0"/>
<protein>
    <submittedName>
        <fullName evidence="1">Uncharacterized protein</fullName>
    </submittedName>
</protein>
<dbReference type="Proteomes" id="UP000292639">
    <property type="component" value="Unassembled WGS sequence"/>
</dbReference>
<dbReference type="OrthoDB" id="6914681at2"/>
<evidence type="ECO:0000313" key="1">
    <source>
        <dbReference type="EMBL" id="TBU98679.1"/>
    </source>
</evidence>
<proteinExistence type="predicted"/>
<name>A0A4Q9RCA0_9GAMM</name>